<dbReference type="OrthoDB" id="5781878at2759"/>
<dbReference type="Proteomes" id="UP000054324">
    <property type="component" value="Unassembled WGS sequence"/>
</dbReference>
<feature type="non-terminal residue" evidence="5">
    <location>
        <position position="1"/>
    </location>
</feature>
<sequence length="440" mass="49964">DHAQRSRFRWKTRYCLVEAESLINAISLFLTFGLLFVKVTSTIHGVDVPYWQKASYWSLCSATCGEGVQRIKYQCVSQDMYGILTILEDQKCEGLPQPSEPGDERSCNLGSCRGYRWRVSDWGHCSQTCGGFGTMTRDVDCVYTGMDGDIMVNERDASNYCGIYAQPEKHSPCNRIACKPDFMPEQWGKTRNLNLQVGQRAFVIPYTRVTVICPVHYFSVHEIVWTHPSHGQLKYTGRLDDRVLVDRRGRLRIRSFRNEDAGEWECRAGNQSAQLNMHPRTPAEGFHDWIQRNRLWTKGMMSDDPKNLAVAHAIVQWVEGPWSACSVSCGDTGQQFRTVRCERVDTRYYEILDDQVCLDKLLPKPLSKRKCLKSKKCPAWVVVGSDPSVCSKLCGGVGVRARQLTCTWVHDKQPAGPLCYANQLPSPPVIEECEAPPCKF</sequence>
<dbReference type="InterPro" id="IPR007110">
    <property type="entry name" value="Ig-like_dom"/>
</dbReference>
<dbReference type="RefSeq" id="XP_009172122.1">
    <property type="nucleotide sequence ID" value="XM_009173858.1"/>
</dbReference>
<dbReference type="SUPFAM" id="SSF82895">
    <property type="entry name" value="TSP-1 type 1 repeat"/>
    <property type="match status" value="4"/>
</dbReference>
<evidence type="ECO:0000256" key="1">
    <source>
        <dbReference type="ARBA" id="ARBA00004613"/>
    </source>
</evidence>
<dbReference type="GeneID" id="20328650"/>
<dbReference type="STRING" id="6198.A0A074ZAM9"/>
<dbReference type="GO" id="GO:0031012">
    <property type="term" value="C:extracellular matrix"/>
    <property type="evidence" value="ECO:0007669"/>
    <property type="project" value="TreeGrafter"/>
</dbReference>
<dbReference type="GO" id="GO:0006508">
    <property type="term" value="P:proteolysis"/>
    <property type="evidence" value="ECO:0007669"/>
    <property type="project" value="TreeGrafter"/>
</dbReference>
<keyword evidence="6" id="KW-1185">Reference proteome</keyword>
<reference evidence="5 6" key="1">
    <citation type="submission" date="2013-11" db="EMBL/GenBank/DDBJ databases">
        <title>Opisthorchis viverrini - life in the bile duct.</title>
        <authorList>
            <person name="Young N.D."/>
            <person name="Nagarajan N."/>
            <person name="Lin S.J."/>
            <person name="Korhonen P.K."/>
            <person name="Jex A.R."/>
            <person name="Hall R.S."/>
            <person name="Safavi-Hemami H."/>
            <person name="Kaewkong W."/>
            <person name="Bertrand D."/>
            <person name="Gao S."/>
            <person name="Seet Q."/>
            <person name="Wongkham S."/>
            <person name="Teh B.T."/>
            <person name="Wongkham C."/>
            <person name="Intapan P.M."/>
            <person name="Maleewong W."/>
            <person name="Yang X."/>
            <person name="Hu M."/>
            <person name="Wang Z."/>
            <person name="Hofmann A."/>
            <person name="Sternberg P.W."/>
            <person name="Tan P."/>
            <person name="Wang J."/>
            <person name="Gasser R.B."/>
        </authorList>
    </citation>
    <scope>NUCLEOTIDE SEQUENCE [LARGE SCALE GENOMIC DNA]</scope>
</reference>
<dbReference type="Gene3D" id="2.20.100.10">
    <property type="entry name" value="Thrombospondin type-1 (TSP1) repeat"/>
    <property type="match status" value="3"/>
</dbReference>
<evidence type="ECO:0000256" key="3">
    <source>
        <dbReference type="SAM" id="Phobius"/>
    </source>
</evidence>
<dbReference type="KEGG" id="ovi:T265_14484"/>
<dbReference type="SUPFAM" id="SSF48726">
    <property type="entry name" value="Immunoglobulin"/>
    <property type="match status" value="1"/>
</dbReference>
<dbReference type="PANTHER" id="PTHR13723:SF281">
    <property type="entry name" value="PAPILIN"/>
    <property type="match status" value="1"/>
</dbReference>
<dbReference type="SMART" id="SM00209">
    <property type="entry name" value="TSP1"/>
    <property type="match status" value="3"/>
</dbReference>
<keyword evidence="3" id="KW-0812">Transmembrane</keyword>
<dbReference type="Gene3D" id="2.60.40.10">
    <property type="entry name" value="Immunoglobulins"/>
    <property type="match status" value="1"/>
</dbReference>
<dbReference type="GO" id="GO:0004222">
    <property type="term" value="F:metalloendopeptidase activity"/>
    <property type="evidence" value="ECO:0007669"/>
    <property type="project" value="TreeGrafter"/>
</dbReference>
<dbReference type="AlphaFoldDB" id="A0A074ZAM9"/>
<feature type="domain" description="Ig-like" evidence="4">
    <location>
        <begin position="180"/>
        <end position="276"/>
    </location>
</feature>
<evidence type="ECO:0000313" key="6">
    <source>
        <dbReference type="Proteomes" id="UP000054324"/>
    </source>
</evidence>
<dbReference type="PANTHER" id="PTHR13723">
    <property type="entry name" value="ADAMTS A DISINTEGRIN AND METALLOPROTEASE WITH THROMBOSPONDIN MOTIFS PROTEASE"/>
    <property type="match status" value="1"/>
</dbReference>
<name>A0A074ZAM9_OPIVI</name>
<dbReference type="EMBL" id="KL596821">
    <property type="protein sequence ID" value="KER24148.1"/>
    <property type="molecule type" value="Genomic_DNA"/>
</dbReference>
<dbReference type="CDD" id="cd00096">
    <property type="entry name" value="Ig"/>
    <property type="match status" value="1"/>
</dbReference>
<dbReference type="CTD" id="20328650"/>
<protein>
    <recommendedName>
        <fullName evidence="4">Ig-like domain-containing protein</fullName>
    </recommendedName>
</protein>
<organism evidence="5 6">
    <name type="scientific">Opisthorchis viverrini</name>
    <name type="common">Southeast Asian liver fluke</name>
    <dbReference type="NCBI Taxonomy" id="6198"/>
    <lineage>
        <taxon>Eukaryota</taxon>
        <taxon>Metazoa</taxon>
        <taxon>Spiralia</taxon>
        <taxon>Lophotrochozoa</taxon>
        <taxon>Platyhelminthes</taxon>
        <taxon>Trematoda</taxon>
        <taxon>Digenea</taxon>
        <taxon>Opisthorchiida</taxon>
        <taxon>Opisthorchiata</taxon>
        <taxon>Opisthorchiidae</taxon>
        <taxon>Opisthorchis</taxon>
    </lineage>
</organism>
<dbReference type="InterPro" id="IPR013783">
    <property type="entry name" value="Ig-like_fold"/>
</dbReference>
<dbReference type="InterPro" id="IPR000884">
    <property type="entry name" value="TSP1_rpt"/>
</dbReference>
<dbReference type="InterPro" id="IPR003598">
    <property type="entry name" value="Ig_sub2"/>
</dbReference>
<dbReference type="GO" id="GO:0005576">
    <property type="term" value="C:extracellular region"/>
    <property type="evidence" value="ECO:0007669"/>
    <property type="project" value="UniProtKB-SubCell"/>
</dbReference>
<evidence type="ECO:0000256" key="2">
    <source>
        <dbReference type="ARBA" id="ARBA00022525"/>
    </source>
</evidence>
<proteinExistence type="predicted"/>
<dbReference type="PROSITE" id="PS50092">
    <property type="entry name" value="TSP1"/>
    <property type="match status" value="3"/>
</dbReference>
<dbReference type="InterPro" id="IPR036383">
    <property type="entry name" value="TSP1_rpt_sf"/>
</dbReference>
<dbReference type="Pfam" id="PF19030">
    <property type="entry name" value="TSP1_ADAMTS"/>
    <property type="match status" value="4"/>
</dbReference>
<feature type="transmembrane region" description="Helical" evidence="3">
    <location>
        <begin position="21"/>
        <end position="39"/>
    </location>
</feature>
<keyword evidence="3" id="KW-0472">Membrane</keyword>
<dbReference type="GO" id="GO:0030198">
    <property type="term" value="P:extracellular matrix organization"/>
    <property type="evidence" value="ECO:0007669"/>
    <property type="project" value="TreeGrafter"/>
</dbReference>
<feature type="non-terminal residue" evidence="5">
    <location>
        <position position="440"/>
    </location>
</feature>
<dbReference type="SMART" id="SM00408">
    <property type="entry name" value="IGc2"/>
    <property type="match status" value="1"/>
</dbReference>
<evidence type="ECO:0000259" key="4">
    <source>
        <dbReference type="PROSITE" id="PS50835"/>
    </source>
</evidence>
<dbReference type="InterPro" id="IPR050439">
    <property type="entry name" value="ADAMTS_ADAMTS-like"/>
</dbReference>
<comment type="subcellular location">
    <subcellularLocation>
        <location evidence="1">Secreted</location>
    </subcellularLocation>
</comment>
<gene>
    <name evidence="5" type="ORF">T265_14484</name>
</gene>
<evidence type="ECO:0000313" key="5">
    <source>
        <dbReference type="EMBL" id="KER24148.1"/>
    </source>
</evidence>
<accession>A0A074ZAM9</accession>
<dbReference type="InterPro" id="IPR036179">
    <property type="entry name" value="Ig-like_dom_sf"/>
</dbReference>
<keyword evidence="3" id="KW-1133">Transmembrane helix</keyword>
<keyword evidence="2" id="KW-0964">Secreted</keyword>
<dbReference type="PROSITE" id="PS50835">
    <property type="entry name" value="IG_LIKE"/>
    <property type="match status" value="1"/>
</dbReference>